<dbReference type="AlphaFoldDB" id="A0AA47B3K2"/>
<dbReference type="Proteomes" id="UP001164557">
    <property type="component" value="Chromosome"/>
</dbReference>
<protein>
    <recommendedName>
        <fullName evidence="3">Pyrophosphatase</fullName>
    </recommendedName>
</protein>
<proteinExistence type="predicted"/>
<dbReference type="PANTHER" id="PTHR42702">
    <property type="entry name" value="NUCLEOTIDE PYROPHOSPHOHYDROLASE"/>
    <property type="match status" value="1"/>
</dbReference>
<evidence type="ECO:0000313" key="1">
    <source>
        <dbReference type="EMBL" id="UZX29496.1"/>
    </source>
</evidence>
<reference evidence="1" key="1">
    <citation type="submission" date="2021-09" db="EMBL/GenBank/DDBJ databases">
        <title>Lactobacillus species from Apis mellifera, Switzerland.</title>
        <authorList>
            <person name="Pfister J."/>
            <person name="Brown A."/>
            <person name="Neumann P."/>
            <person name="Collaud A."/>
            <person name="Retschnig G."/>
            <person name="Perreten V."/>
        </authorList>
    </citation>
    <scope>NUCLEOTIDE SEQUENCE</scope>
    <source>
        <strain evidence="1">IBH002</strain>
    </source>
</reference>
<gene>
    <name evidence="1" type="ORF">LDX53_07975</name>
</gene>
<dbReference type="RefSeq" id="WP_046327697.1">
    <property type="nucleotide sequence ID" value="NZ_CP084389.1"/>
</dbReference>
<evidence type="ECO:0008006" key="3">
    <source>
        <dbReference type="Google" id="ProtNLM"/>
    </source>
</evidence>
<dbReference type="SUPFAM" id="SSF101386">
    <property type="entry name" value="all-alpha NTP pyrophosphatases"/>
    <property type="match status" value="1"/>
</dbReference>
<dbReference type="EMBL" id="CP084389">
    <property type="protein sequence ID" value="UZX29496.1"/>
    <property type="molecule type" value="Genomic_DNA"/>
</dbReference>
<dbReference type="PANTHER" id="PTHR42702:SF1">
    <property type="entry name" value="REGULATORY PROTEIN FOR BETA-LACTAMASE"/>
    <property type="match status" value="1"/>
</dbReference>
<dbReference type="Gene3D" id="1.10.287.1080">
    <property type="entry name" value="MazG-like"/>
    <property type="match status" value="1"/>
</dbReference>
<evidence type="ECO:0000313" key="2">
    <source>
        <dbReference type="Proteomes" id="UP001164557"/>
    </source>
</evidence>
<sequence length="103" mass="11908">MIIDTKKLQKAVMENKKKHGFNTTDIEFELLRLHGEANELFEAWRKNNKKNINEELADVGIFLLGIAEMLGSDLGEDIVNKMKINEKRIYKNGVKISPYDNDK</sequence>
<name>A0AA47B3K2_9LACO</name>
<organism evidence="1 2">
    <name type="scientific">Lactobacillus helsingborgensis</name>
    <dbReference type="NCBI Taxonomy" id="1218494"/>
    <lineage>
        <taxon>Bacteria</taxon>
        <taxon>Bacillati</taxon>
        <taxon>Bacillota</taxon>
        <taxon>Bacilli</taxon>
        <taxon>Lactobacillales</taxon>
        <taxon>Lactobacillaceae</taxon>
        <taxon>Lactobacillus</taxon>
    </lineage>
</organism>
<dbReference type="GO" id="GO:0009143">
    <property type="term" value="P:nucleoside triphosphate catabolic process"/>
    <property type="evidence" value="ECO:0007669"/>
    <property type="project" value="InterPro"/>
</dbReference>
<keyword evidence="2" id="KW-1185">Reference proteome</keyword>
<dbReference type="Pfam" id="PF12643">
    <property type="entry name" value="MazG-like"/>
    <property type="match status" value="1"/>
</dbReference>
<accession>A0AA47B3K2</accession>
<dbReference type="GO" id="GO:0047429">
    <property type="term" value="F:nucleoside triphosphate diphosphatase activity"/>
    <property type="evidence" value="ECO:0007669"/>
    <property type="project" value="InterPro"/>
</dbReference>
<dbReference type="InterPro" id="IPR025984">
    <property type="entry name" value="DCTPP"/>
</dbReference>
<dbReference type="CDD" id="cd11535">
    <property type="entry name" value="NTP-PPase_SsMazG"/>
    <property type="match status" value="1"/>
</dbReference>